<accession>A0A166SHV1</accession>
<dbReference type="AlphaFoldDB" id="A0A166SHV1"/>
<organism evidence="1 2">
    <name type="scientific">Athelia psychrophila</name>
    <dbReference type="NCBI Taxonomy" id="1759441"/>
    <lineage>
        <taxon>Eukaryota</taxon>
        <taxon>Fungi</taxon>
        <taxon>Dikarya</taxon>
        <taxon>Basidiomycota</taxon>
        <taxon>Agaricomycotina</taxon>
        <taxon>Agaricomycetes</taxon>
        <taxon>Agaricomycetidae</taxon>
        <taxon>Atheliales</taxon>
        <taxon>Atheliaceae</taxon>
        <taxon>Athelia</taxon>
    </lineage>
</organism>
<name>A0A166SHV1_9AGAM</name>
<proteinExistence type="predicted"/>
<evidence type="ECO:0000313" key="2">
    <source>
        <dbReference type="Proteomes" id="UP000076532"/>
    </source>
</evidence>
<dbReference type="EMBL" id="KV417498">
    <property type="protein sequence ID" value="KZP29467.1"/>
    <property type="molecule type" value="Genomic_DNA"/>
</dbReference>
<protein>
    <submittedName>
        <fullName evidence="1">Uncharacterized protein</fullName>
    </submittedName>
</protein>
<evidence type="ECO:0000313" key="1">
    <source>
        <dbReference type="EMBL" id="KZP29467.1"/>
    </source>
</evidence>
<reference evidence="1 2" key="1">
    <citation type="journal article" date="2016" name="Mol. Biol. Evol.">
        <title>Comparative Genomics of Early-Diverging Mushroom-Forming Fungi Provides Insights into the Origins of Lignocellulose Decay Capabilities.</title>
        <authorList>
            <person name="Nagy L.G."/>
            <person name="Riley R."/>
            <person name="Tritt A."/>
            <person name="Adam C."/>
            <person name="Daum C."/>
            <person name="Floudas D."/>
            <person name="Sun H."/>
            <person name="Yadav J.S."/>
            <person name="Pangilinan J."/>
            <person name="Larsson K.H."/>
            <person name="Matsuura K."/>
            <person name="Barry K."/>
            <person name="Labutti K."/>
            <person name="Kuo R."/>
            <person name="Ohm R.A."/>
            <person name="Bhattacharya S.S."/>
            <person name="Shirouzu T."/>
            <person name="Yoshinaga Y."/>
            <person name="Martin F.M."/>
            <person name="Grigoriev I.V."/>
            <person name="Hibbett D.S."/>
        </authorList>
    </citation>
    <scope>NUCLEOTIDE SEQUENCE [LARGE SCALE GENOMIC DNA]</scope>
    <source>
        <strain evidence="1 2">CBS 109695</strain>
    </source>
</reference>
<dbReference type="Proteomes" id="UP000076532">
    <property type="component" value="Unassembled WGS sequence"/>
</dbReference>
<sequence length="70" mass="7819">MANSSKFTNTIKLAIVGLADIKPQNIARCDHRFQREQCRQCGSVMCPSWSLENTHSAVHVSTHRHLSGGR</sequence>
<gene>
    <name evidence="1" type="ORF">FIBSPDRAFT_1038833</name>
</gene>
<keyword evidence="2" id="KW-1185">Reference proteome</keyword>